<evidence type="ECO:0000259" key="1">
    <source>
        <dbReference type="Pfam" id="PF01494"/>
    </source>
</evidence>
<sequence>MTTPSVAGPALKAAVLGGSIAGLMASLVLAKRGFTVRLYEPRQHYTRNIQWGCRQTFIDYLSSIDAEIAQDFVDRLASAITNGYRFLADRSSIYEHGSYIHTHRPDPSQGKWTERDLSGEKSLAEQIVCLVRAQELEKFLREKVAACNVIIIDEKSPDVFLDDANMFNLLQDGPESIYDLIVVCEGASSPTRQAVGIKSMDLSRKVTQVSGEVYLKRHGMIIECLHAIRHENKLREELLLSLLISTDRHTNCWVVGDVSSECLEKIAKLGRRNAEKREVIKSEFRKIAARTMLSAEQNIAEAGYQGAVREVELFTLQAKVSSTAVAGDNLVLAGDAVGVGHWSVGGGMHVAGVCHPKRLDDLATELLKTTANRSQALRKYNEGVLADTIAWISRGIKHYYLSVPGDILTAVFDQLVREVMENNDMNVPAKIRSRVTSVYFNG</sequence>
<dbReference type="SUPFAM" id="SSF51905">
    <property type="entry name" value="FAD/NAD(P)-binding domain"/>
    <property type="match status" value="1"/>
</dbReference>
<evidence type="ECO:0000313" key="2">
    <source>
        <dbReference type="EMBL" id="QLL05733.1"/>
    </source>
</evidence>
<dbReference type="Pfam" id="PF01494">
    <property type="entry name" value="FAD_binding_3"/>
    <property type="match status" value="1"/>
</dbReference>
<dbReference type="EMBL" id="CP059165">
    <property type="protein sequence ID" value="QLL05733.1"/>
    <property type="molecule type" value="Genomic_DNA"/>
</dbReference>
<organism evidence="2 3">
    <name type="scientific">Mycobacterium vicinigordonae</name>
    <dbReference type="NCBI Taxonomy" id="1719132"/>
    <lineage>
        <taxon>Bacteria</taxon>
        <taxon>Bacillati</taxon>
        <taxon>Actinomycetota</taxon>
        <taxon>Actinomycetes</taxon>
        <taxon>Mycobacteriales</taxon>
        <taxon>Mycobacteriaceae</taxon>
        <taxon>Mycobacterium</taxon>
    </lineage>
</organism>
<reference evidence="3" key="1">
    <citation type="submission" date="2020-07" db="EMBL/GenBank/DDBJ databases">
        <title>Description of Mycobacterium gordonae subsp. intergordonae subsp.nov. and Mycobacterium gordonae subsp. gordonae subsp. nov.</title>
        <authorList>
            <person name="Yu X."/>
        </authorList>
    </citation>
    <scope>NUCLEOTIDE SEQUENCE [LARGE SCALE GENOMIC DNA]</scope>
    <source>
        <strain evidence="3">24</strain>
    </source>
</reference>
<dbReference type="GO" id="GO:0071949">
    <property type="term" value="F:FAD binding"/>
    <property type="evidence" value="ECO:0007669"/>
    <property type="project" value="InterPro"/>
</dbReference>
<proteinExistence type="predicted"/>
<accession>A0A7D6HSR8</accession>
<dbReference type="GO" id="GO:0004497">
    <property type="term" value="F:monooxygenase activity"/>
    <property type="evidence" value="ECO:0007669"/>
    <property type="project" value="UniProtKB-KW"/>
</dbReference>
<dbReference type="KEGG" id="mgor:H0P51_18125"/>
<dbReference type="InterPro" id="IPR036188">
    <property type="entry name" value="FAD/NAD-bd_sf"/>
</dbReference>
<dbReference type="Gene3D" id="3.50.50.60">
    <property type="entry name" value="FAD/NAD(P)-binding domain"/>
    <property type="match status" value="1"/>
</dbReference>
<dbReference type="InterPro" id="IPR002938">
    <property type="entry name" value="FAD-bd"/>
</dbReference>
<dbReference type="Proteomes" id="UP000510682">
    <property type="component" value="Chromosome"/>
</dbReference>
<reference evidence="2 3" key="2">
    <citation type="submission" date="2020-07" db="EMBL/GenBank/DDBJ databases">
        <authorList>
            <person name="Yu X."/>
        </authorList>
    </citation>
    <scope>NUCLEOTIDE SEQUENCE [LARGE SCALE GENOMIC DNA]</scope>
    <source>
        <strain evidence="3">24</strain>
    </source>
</reference>
<reference evidence="3" key="3">
    <citation type="submission" date="2023-07" db="EMBL/GenBank/DDBJ databases">
        <title>Description of Mycobacterium gordonae subsp. intergordonae subsp.nov. and Mycobacterium gordonae subsp. gordonae subsp. nov.</title>
        <authorList>
            <person name="Huang H."/>
        </authorList>
    </citation>
    <scope>NUCLEOTIDE SEQUENCE [LARGE SCALE GENOMIC DNA]</scope>
    <source>
        <strain evidence="3">24</strain>
    </source>
</reference>
<dbReference type="RefSeq" id="WP_180914194.1">
    <property type="nucleotide sequence ID" value="NZ_CP059165.1"/>
</dbReference>
<keyword evidence="3" id="KW-1185">Reference proteome</keyword>
<gene>
    <name evidence="2" type="ORF">H0P51_18125</name>
</gene>
<evidence type="ECO:0000313" key="3">
    <source>
        <dbReference type="Proteomes" id="UP000510682"/>
    </source>
</evidence>
<name>A0A7D6HSR8_9MYCO</name>
<feature type="domain" description="FAD-binding" evidence="1">
    <location>
        <begin position="12"/>
        <end position="341"/>
    </location>
</feature>
<keyword evidence="2" id="KW-0560">Oxidoreductase</keyword>
<dbReference type="AlphaFoldDB" id="A0A7D6HSR8"/>
<protein>
    <submittedName>
        <fullName evidence="2">FAD-dependent monooxygenase</fullName>
    </submittedName>
</protein>
<keyword evidence="2" id="KW-0503">Monooxygenase</keyword>